<evidence type="ECO:0000256" key="2">
    <source>
        <dbReference type="ARBA" id="ARBA00038434"/>
    </source>
</evidence>
<dbReference type="OrthoDB" id="9795980at2"/>
<dbReference type="InterPro" id="IPR036567">
    <property type="entry name" value="RHF-like"/>
</dbReference>
<dbReference type="AlphaFoldDB" id="A0A1N7NL90"/>
<dbReference type="Pfam" id="PF02482">
    <property type="entry name" value="Ribosomal_S30AE"/>
    <property type="match status" value="1"/>
</dbReference>
<proteinExistence type="inferred from homology"/>
<dbReference type="GO" id="GO:0022627">
    <property type="term" value="C:cytosolic small ribosomal subunit"/>
    <property type="evidence" value="ECO:0007669"/>
    <property type="project" value="TreeGrafter"/>
</dbReference>
<gene>
    <name evidence="6" type="ORF">SAMN05421686_10798</name>
</gene>
<dbReference type="Gene3D" id="3.30.160.100">
    <property type="entry name" value="Ribosome hibernation promotion factor-like"/>
    <property type="match status" value="1"/>
</dbReference>
<keyword evidence="7" id="KW-1185">Reference proteome</keyword>
<dbReference type="PANTHER" id="PTHR33231:SF1">
    <property type="entry name" value="30S RIBOSOMAL PROTEIN"/>
    <property type="match status" value="1"/>
</dbReference>
<accession>A0A1N7NL90</accession>
<keyword evidence="1" id="KW-0810">Translation regulation</keyword>
<dbReference type="SUPFAM" id="SSF69754">
    <property type="entry name" value="Ribosome binding protein Y (YfiA homologue)"/>
    <property type="match status" value="1"/>
</dbReference>
<dbReference type="GO" id="GO:0045900">
    <property type="term" value="P:negative regulation of translational elongation"/>
    <property type="evidence" value="ECO:0007669"/>
    <property type="project" value="TreeGrafter"/>
</dbReference>
<evidence type="ECO:0000313" key="6">
    <source>
        <dbReference type="EMBL" id="SIS99040.1"/>
    </source>
</evidence>
<dbReference type="Proteomes" id="UP000185639">
    <property type="component" value="Unassembled WGS sequence"/>
</dbReference>
<dbReference type="RefSeq" id="WP_068437158.1">
    <property type="nucleotide sequence ID" value="NZ_CAJWBH010000007.1"/>
</dbReference>
<evidence type="ECO:0000313" key="7">
    <source>
        <dbReference type="Proteomes" id="UP000185639"/>
    </source>
</evidence>
<organism evidence="6 7">
    <name type="scientific">Thalassolituus maritimus</name>
    <dbReference type="NCBI Taxonomy" id="484498"/>
    <lineage>
        <taxon>Bacteria</taxon>
        <taxon>Pseudomonadati</taxon>
        <taxon>Pseudomonadota</taxon>
        <taxon>Gammaproteobacteria</taxon>
        <taxon>Oceanospirillales</taxon>
        <taxon>Oceanospirillaceae</taxon>
        <taxon>Thalassolituus</taxon>
    </lineage>
</organism>
<dbReference type="NCBIfam" id="TIGR00741">
    <property type="entry name" value="yfiA"/>
    <property type="match status" value="1"/>
</dbReference>
<comment type="subunit">
    <text evidence="3">Associates exclusively with 100S ribosomes, which are dimers of 70S ribosomes.</text>
</comment>
<dbReference type="InterPro" id="IPR050574">
    <property type="entry name" value="HPF/YfiA_ribosome-assoc"/>
</dbReference>
<dbReference type="CDD" id="cd00552">
    <property type="entry name" value="RaiA"/>
    <property type="match status" value="1"/>
</dbReference>
<dbReference type="STRING" id="484498.SAMN05421686_10798"/>
<dbReference type="EMBL" id="FTOH01000007">
    <property type="protein sequence ID" value="SIS99040.1"/>
    <property type="molecule type" value="Genomic_DNA"/>
</dbReference>
<evidence type="ECO:0000256" key="4">
    <source>
        <dbReference type="ARBA" id="ARBA00041148"/>
    </source>
</evidence>
<protein>
    <recommendedName>
        <fullName evidence="4">Ribosome hibernation promoting factor</fullName>
    </recommendedName>
    <alternativeName>
        <fullName evidence="5">Hibernation factor HPF</fullName>
    </alternativeName>
</protein>
<dbReference type="InterPro" id="IPR003489">
    <property type="entry name" value="RHF/RaiA"/>
</dbReference>
<comment type="similarity">
    <text evidence="2">Belongs to the HPF/YfiA ribosome-associated protein family. Short HPF subfamily.</text>
</comment>
<evidence type="ECO:0000256" key="1">
    <source>
        <dbReference type="ARBA" id="ARBA00022845"/>
    </source>
</evidence>
<evidence type="ECO:0000256" key="3">
    <source>
        <dbReference type="ARBA" id="ARBA00038695"/>
    </source>
</evidence>
<dbReference type="GO" id="GO:0043024">
    <property type="term" value="F:ribosomal small subunit binding"/>
    <property type="evidence" value="ECO:0007669"/>
    <property type="project" value="TreeGrafter"/>
</dbReference>
<dbReference type="FunFam" id="3.30.160.100:FF:000001">
    <property type="entry name" value="Ribosome hibernation promoting factor"/>
    <property type="match status" value="1"/>
</dbReference>
<reference evidence="7" key="1">
    <citation type="submission" date="2017-01" db="EMBL/GenBank/DDBJ databases">
        <authorList>
            <person name="Varghese N."/>
            <person name="Submissions S."/>
        </authorList>
    </citation>
    <scope>NUCLEOTIDE SEQUENCE [LARGE SCALE GENOMIC DNA]</scope>
    <source>
        <strain evidence="7">DSM 24913</strain>
    </source>
</reference>
<name>A0A1N7NL90_9GAMM</name>
<dbReference type="PANTHER" id="PTHR33231">
    <property type="entry name" value="30S RIBOSOMAL PROTEIN"/>
    <property type="match status" value="1"/>
</dbReference>
<sequence>MQINISGHHVEVTEAMQAHVEDKMAKLTRHSDSITTGQVTLTVVKDRQTAEATIHITGHDLHAKAENEDMYTAIDQMVDKLDRQVLKHKEKLVARQHGQG</sequence>
<evidence type="ECO:0000256" key="5">
    <source>
        <dbReference type="ARBA" id="ARBA00041319"/>
    </source>
</evidence>